<dbReference type="AlphaFoldDB" id="A0ABD1FEL5"/>
<keyword evidence="2" id="KW-1185">Reference proteome</keyword>
<dbReference type="Proteomes" id="UP001566132">
    <property type="component" value="Unassembled WGS sequence"/>
</dbReference>
<accession>A0ABD1FEL5</accession>
<sequence length="548" mass="63635">MEGSMVLSELLQLTLRDDKGDFAKTLFNDPQYMEQVKNCSWDLIPIVTGYLNEETRKNNVELFKCCQYLLHFIAENSNSEEALLQFISEIEESKDDTKFVALLQPLYQIISCLPQKKVNSFAWSFNAIQTYLTQCKVPDYEGLKDKERLLLDHSDDVIHISHLYREVLLFYDKIVDLIPLESNGELKKVLSKFLIQLLGVPHCYLNINVYDNIKTEGLELAENIVNKIFTTLRDPLVLSEMLLDNNYEDFTKPSTLSIANLFYLIFCEHLHLHSVPQVYSNRYLFYSSTHLLCALLSHKNNILIEKALKLSETFLERLQNDNVPYFLLECEEQSQFCKLLCNVIMYNSVESIRKTGLGVLEMYLAIFETKGHYLITWNLLNILNHSGLKGYLITVFKNKLNQAMENGQISEYTGPNLFKILTVFCRLNDKEETDLMENSDQIISALNFLRYLALKDKNNTTKFWDFSTKLHSIFLEPLRKGLELSKAHYELEIKNVDQQKPNTQVSVTVQGQYLEQMDKTEKLRVLQQSLTAFDVMSSLLSRVTELLE</sequence>
<protein>
    <recommendedName>
        <fullName evidence="3">Glomulin</fullName>
    </recommendedName>
</protein>
<evidence type="ECO:0000313" key="2">
    <source>
        <dbReference type="Proteomes" id="UP001566132"/>
    </source>
</evidence>
<dbReference type="EMBL" id="JBDJPC010000001">
    <property type="protein sequence ID" value="KAL1517724.1"/>
    <property type="molecule type" value="Genomic_DNA"/>
</dbReference>
<comment type="caution">
    <text evidence="1">The sequence shown here is derived from an EMBL/GenBank/DDBJ whole genome shotgun (WGS) entry which is preliminary data.</text>
</comment>
<dbReference type="PANTHER" id="PTHR15430">
    <property type="entry name" value="GLOMULIN"/>
    <property type="match status" value="1"/>
</dbReference>
<name>A0ABD1FEL5_HYPHA</name>
<organism evidence="1 2">
    <name type="scientific">Hypothenemus hampei</name>
    <name type="common">Coffee berry borer</name>
    <dbReference type="NCBI Taxonomy" id="57062"/>
    <lineage>
        <taxon>Eukaryota</taxon>
        <taxon>Metazoa</taxon>
        <taxon>Ecdysozoa</taxon>
        <taxon>Arthropoda</taxon>
        <taxon>Hexapoda</taxon>
        <taxon>Insecta</taxon>
        <taxon>Pterygota</taxon>
        <taxon>Neoptera</taxon>
        <taxon>Endopterygota</taxon>
        <taxon>Coleoptera</taxon>
        <taxon>Polyphaga</taxon>
        <taxon>Cucujiformia</taxon>
        <taxon>Curculionidae</taxon>
        <taxon>Scolytinae</taxon>
        <taxon>Hypothenemus</taxon>
    </lineage>
</organism>
<proteinExistence type="predicted"/>
<reference evidence="1 2" key="1">
    <citation type="submission" date="2024-05" db="EMBL/GenBank/DDBJ databases">
        <title>Genetic variation in Jamaican populations of the coffee berry borer (Hypothenemus hampei).</title>
        <authorList>
            <person name="Errbii M."/>
            <person name="Myrie A."/>
        </authorList>
    </citation>
    <scope>NUCLEOTIDE SEQUENCE [LARGE SCALE GENOMIC DNA]</scope>
    <source>
        <strain evidence="1">JA-Hopewell-2020-01-JO</strain>
        <tissue evidence="1">Whole body</tissue>
    </source>
</reference>
<dbReference type="Pfam" id="PF08568">
    <property type="entry name" value="Kinetochor_Ybp2"/>
    <property type="match status" value="1"/>
</dbReference>
<dbReference type="InterPro" id="IPR013877">
    <property type="entry name" value="YAP-bd/ALF4/Glomulin"/>
</dbReference>
<evidence type="ECO:0000313" key="1">
    <source>
        <dbReference type="EMBL" id="KAL1517724.1"/>
    </source>
</evidence>
<gene>
    <name evidence="1" type="ORF">ABEB36_001455</name>
</gene>
<dbReference type="PANTHER" id="PTHR15430:SF1">
    <property type="entry name" value="GLOMULIN"/>
    <property type="match status" value="1"/>
</dbReference>
<dbReference type="InterPro" id="IPR019516">
    <property type="entry name" value="Glomulin/ALF4"/>
</dbReference>
<evidence type="ECO:0008006" key="3">
    <source>
        <dbReference type="Google" id="ProtNLM"/>
    </source>
</evidence>